<accession>A0A7W7RSV7</accession>
<keyword evidence="3" id="KW-1185">Reference proteome</keyword>
<dbReference type="Gene3D" id="1.10.260.40">
    <property type="entry name" value="lambda repressor-like DNA-binding domains"/>
    <property type="match status" value="1"/>
</dbReference>
<dbReference type="EMBL" id="JACHJU010000001">
    <property type="protein sequence ID" value="MBB4937525.1"/>
    <property type="molecule type" value="Genomic_DNA"/>
</dbReference>
<evidence type="ECO:0000313" key="3">
    <source>
        <dbReference type="Proteomes" id="UP000534286"/>
    </source>
</evidence>
<name>A0A7W7RSV7_9ACTN</name>
<organism evidence="2 3">
    <name type="scientific">Streptosporangium album</name>
    <dbReference type="NCBI Taxonomy" id="47479"/>
    <lineage>
        <taxon>Bacteria</taxon>
        <taxon>Bacillati</taxon>
        <taxon>Actinomycetota</taxon>
        <taxon>Actinomycetes</taxon>
        <taxon>Streptosporangiales</taxon>
        <taxon>Streptosporangiaceae</taxon>
        <taxon>Streptosporangium</taxon>
    </lineage>
</organism>
<sequence>MRDITRARQQMGARLKELRLDAKMTGRQLAARYGWQASKVSKLENGRQTPSADDIRSWCDAVQDYSG</sequence>
<dbReference type="Pfam" id="PF13560">
    <property type="entry name" value="HTH_31"/>
    <property type="match status" value="1"/>
</dbReference>
<evidence type="ECO:0000259" key="1">
    <source>
        <dbReference type="PROSITE" id="PS50943"/>
    </source>
</evidence>
<dbReference type="PROSITE" id="PS50943">
    <property type="entry name" value="HTH_CROC1"/>
    <property type="match status" value="1"/>
</dbReference>
<dbReference type="Proteomes" id="UP000534286">
    <property type="component" value="Unassembled WGS sequence"/>
</dbReference>
<protein>
    <submittedName>
        <fullName evidence="2">Transcriptional regulator with XRE-family HTH domain</fullName>
    </submittedName>
</protein>
<dbReference type="CDD" id="cd00093">
    <property type="entry name" value="HTH_XRE"/>
    <property type="match status" value="1"/>
</dbReference>
<proteinExistence type="predicted"/>
<evidence type="ECO:0000313" key="2">
    <source>
        <dbReference type="EMBL" id="MBB4937525.1"/>
    </source>
</evidence>
<dbReference type="InterPro" id="IPR010982">
    <property type="entry name" value="Lambda_DNA-bd_dom_sf"/>
</dbReference>
<reference evidence="2 3" key="1">
    <citation type="submission" date="2020-08" db="EMBL/GenBank/DDBJ databases">
        <title>Sequencing the genomes of 1000 actinobacteria strains.</title>
        <authorList>
            <person name="Klenk H.-P."/>
        </authorList>
    </citation>
    <scope>NUCLEOTIDE SEQUENCE [LARGE SCALE GENOMIC DNA]</scope>
    <source>
        <strain evidence="2 3">DSM 43023</strain>
    </source>
</reference>
<dbReference type="RefSeq" id="WP_312882187.1">
    <property type="nucleotide sequence ID" value="NZ_BAABEK010000008.1"/>
</dbReference>
<dbReference type="InterPro" id="IPR001387">
    <property type="entry name" value="Cro/C1-type_HTH"/>
</dbReference>
<gene>
    <name evidence="2" type="ORF">FHR32_001830</name>
</gene>
<dbReference type="SUPFAM" id="SSF47413">
    <property type="entry name" value="lambda repressor-like DNA-binding domains"/>
    <property type="match status" value="1"/>
</dbReference>
<feature type="domain" description="HTH cro/C1-type" evidence="1">
    <location>
        <begin position="15"/>
        <end position="55"/>
    </location>
</feature>
<dbReference type="AlphaFoldDB" id="A0A7W7RSV7"/>
<dbReference type="GO" id="GO:0003677">
    <property type="term" value="F:DNA binding"/>
    <property type="evidence" value="ECO:0007669"/>
    <property type="project" value="InterPro"/>
</dbReference>
<comment type="caution">
    <text evidence="2">The sequence shown here is derived from an EMBL/GenBank/DDBJ whole genome shotgun (WGS) entry which is preliminary data.</text>
</comment>
<dbReference type="SMART" id="SM00530">
    <property type="entry name" value="HTH_XRE"/>
    <property type="match status" value="1"/>
</dbReference>